<dbReference type="GO" id="GO:0003677">
    <property type="term" value="F:DNA binding"/>
    <property type="evidence" value="ECO:0007669"/>
    <property type="project" value="UniProtKB-UniRule"/>
</dbReference>
<protein>
    <recommendedName>
        <fullName evidence="9">DNA topoisomerase 2</fullName>
        <ecNumber evidence="9">5.6.2.2</ecNumber>
    </recommendedName>
</protein>
<dbReference type="InterPro" id="IPR013506">
    <property type="entry name" value="Topo_IIA_bsu_dom2"/>
</dbReference>
<dbReference type="PANTHER" id="PTHR10169">
    <property type="entry name" value="DNA TOPOISOMERASE/GYRASE"/>
    <property type="match status" value="1"/>
</dbReference>
<evidence type="ECO:0000313" key="12">
    <source>
        <dbReference type="Proteomes" id="UP000245207"/>
    </source>
</evidence>
<dbReference type="OrthoDB" id="1713745at2759"/>
<dbReference type="PRINTS" id="PR00418">
    <property type="entry name" value="TPI2FAMILY"/>
</dbReference>
<dbReference type="AlphaFoldDB" id="A0A2U1NNU8"/>
<dbReference type="STRING" id="35608.A0A2U1NNU8"/>
<dbReference type="GO" id="GO:0005634">
    <property type="term" value="C:nucleus"/>
    <property type="evidence" value="ECO:0007669"/>
    <property type="project" value="TreeGrafter"/>
</dbReference>
<keyword evidence="12" id="KW-1185">Reference proteome</keyword>
<name>A0A2U1NNU8_ARTAN</name>
<organism evidence="11 12">
    <name type="scientific">Artemisia annua</name>
    <name type="common">Sweet wormwood</name>
    <dbReference type="NCBI Taxonomy" id="35608"/>
    <lineage>
        <taxon>Eukaryota</taxon>
        <taxon>Viridiplantae</taxon>
        <taxon>Streptophyta</taxon>
        <taxon>Embryophyta</taxon>
        <taxon>Tracheophyta</taxon>
        <taxon>Spermatophyta</taxon>
        <taxon>Magnoliopsida</taxon>
        <taxon>eudicotyledons</taxon>
        <taxon>Gunneridae</taxon>
        <taxon>Pentapetalae</taxon>
        <taxon>asterids</taxon>
        <taxon>campanulids</taxon>
        <taxon>Asterales</taxon>
        <taxon>Asteraceae</taxon>
        <taxon>Asteroideae</taxon>
        <taxon>Anthemideae</taxon>
        <taxon>Artemisiinae</taxon>
        <taxon>Artemisia</taxon>
    </lineage>
</organism>
<dbReference type="Gene3D" id="3.40.50.670">
    <property type="match status" value="1"/>
</dbReference>
<evidence type="ECO:0000259" key="10">
    <source>
        <dbReference type="Pfam" id="PF00204"/>
    </source>
</evidence>
<keyword evidence="7 9" id="KW-0238">DNA-binding</keyword>
<feature type="domain" description="DNA topoisomerase type IIA subunit B" evidence="10">
    <location>
        <begin position="172"/>
        <end position="269"/>
    </location>
</feature>
<dbReference type="Pfam" id="PF00204">
    <property type="entry name" value="DNA_gyraseB"/>
    <property type="match status" value="1"/>
</dbReference>
<dbReference type="GO" id="GO:0000712">
    <property type="term" value="P:resolution of meiotic recombination intermediates"/>
    <property type="evidence" value="ECO:0007669"/>
    <property type="project" value="TreeGrafter"/>
</dbReference>
<sequence>MGYAASKQKDDCITIKVNFDLSNCMINVWTNRYTISNTSKLLHFSKKFSKYQDWYGQNQFWSFLKIICRKGHGQGVKSYTSNKEHRLEPGYFKECKGGSEPFTMVSFIPDFEKCGKECLKDDTVSLMKRRVVDLAGFLGKGGEVELDGTRLPFNTFEDYVVLYPRTSKRCYKKISFINNIATRKGGSHVNYITNQILKHPGVVINLHSNSLKSCLQVFINARIDNPRFDSLTKENLTTAKVDIRSTVKLKPEFLRKFGKSRQFKKKVNDIVYGQNGGEKLNIDKLEEATFAGTDRAGDCTLILTEGDSAAAFAQFAKVKPLVMCKKWVFWRNRDCLVKAFQNSVEKMEVKAFQNSVEKIEVGSSRICRHTG</sequence>
<comment type="subunit">
    <text evidence="9">Homodimer.</text>
</comment>
<gene>
    <name evidence="11" type="ORF">CTI12_AA241690</name>
</gene>
<accession>A0A2U1NNU8</accession>
<dbReference type="EMBL" id="PKPP01002452">
    <property type="protein sequence ID" value="PWA75183.1"/>
    <property type="molecule type" value="Genomic_DNA"/>
</dbReference>
<evidence type="ECO:0000313" key="11">
    <source>
        <dbReference type="EMBL" id="PWA75183.1"/>
    </source>
</evidence>
<keyword evidence="5 9" id="KW-0067">ATP-binding</keyword>
<dbReference type="Proteomes" id="UP000245207">
    <property type="component" value="Unassembled WGS sequence"/>
</dbReference>
<keyword evidence="4 9" id="KW-0547">Nucleotide-binding</keyword>
<dbReference type="GO" id="GO:0005524">
    <property type="term" value="F:ATP binding"/>
    <property type="evidence" value="ECO:0007669"/>
    <property type="project" value="UniProtKB-UniRule"/>
</dbReference>
<dbReference type="InterPro" id="IPR014721">
    <property type="entry name" value="Ribsml_uS5_D2-typ_fold_subgr"/>
</dbReference>
<evidence type="ECO:0000256" key="5">
    <source>
        <dbReference type="ARBA" id="ARBA00022840"/>
    </source>
</evidence>
<comment type="catalytic activity">
    <reaction evidence="1 9">
        <text>ATP-dependent breakage, passage and rejoining of double-stranded DNA.</text>
        <dbReference type="EC" id="5.6.2.2"/>
    </reaction>
</comment>
<evidence type="ECO:0000256" key="4">
    <source>
        <dbReference type="ARBA" id="ARBA00022741"/>
    </source>
</evidence>
<dbReference type="PANTHER" id="PTHR10169:SF38">
    <property type="entry name" value="DNA TOPOISOMERASE 2"/>
    <property type="match status" value="1"/>
</dbReference>
<dbReference type="InterPro" id="IPR050634">
    <property type="entry name" value="DNA_Topoisomerase_II"/>
</dbReference>
<evidence type="ECO:0000256" key="7">
    <source>
        <dbReference type="ARBA" id="ARBA00023125"/>
    </source>
</evidence>
<comment type="function">
    <text evidence="9">Control of topological states of DNA by transient breakage and subsequent rejoining of DNA strands. Topoisomerase II makes double-strand breaks.</text>
</comment>
<dbReference type="InterPro" id="IPR036890">
    <property type="entry name" value="HATPase_C_sf"/>
</dbReference>
<evidence type="ECO:0000256" key="6">
    <source>
        <dbReference type="ARBA" id="ARBA00023029"/>
    </source>
</evidence>
<dbReference type="PROSITE" id="PS00177">
    <property type="entry name" value="TOPOISOMERASE_II"/>
    <property type="match status" value="1"/>
</dbReference>
<comment type="caution">
    <text evidence="11">The sequence shown here is derived from an EMBL/GenBank/DDBJ whole genome shotgun (WGS) entry which is preliminary data.</text>
</comment>
<evidence type="ECO:0000256" key="3">
    <source>
        <dbReference type="ARBA" id="ARBA00011080"/>
    </source>
</evidence>
<dbReference type="GO" id="GO:0003918">
    <property type="term" value="F:DNA topoisomerase type II (double strand cut, ATP-hydrolyzing) activity"/>
    <property type="evidence" value="ECO:0007669"/>
    <property type="project" value="UniProtKB-UniRule"/>
</dbReference>
<comment type="cofactor">
    <cofactor evidence="2">
        <name>Mg(2+)</name>
        <dbReference type="ChEBI" id="CHEBI:18420"/>
    </cofactor>
</comment>
<dbReference type="InterPro" id="IPR013760">
    <property type="entry name" value="Topo_IIA-like_dom_sf"/>
</dbReference>
<evidence type="ECO:0000256" key="8">
    <source>
        <dbReference type="ARBA" id="ARBA00023235"/>
    </source>
</evidence>
<comment type="similarity">
    <text evidence="3 9">Belongs to the type II topoisomerase family.</text>
</comment>
<reference evidence="11 12" key="1">
    <citation type="journal article" date="2018" name="Mol. Plant">
        <title>The genome of Artemisia annua provides insight into the evolution of Asteraceae family and artemisinin biosynthesis.</title>
        <authorList>
            <person name="Shen Q."/>
            <person name="Zhang L."/>
            <person name="Liao Z."/>
            <person name="Wang S."/>
            <person name="Yan T."/>
            <person name="Shi P."/>
            <person name="Liu M."/>
            <person name="Fu X."/>
            <person name="Pan Q."/>
            <person name="Wang Y."/>
            <person name="Lv Z."/>
            <person name="Lu X."/>
            <person name="Zhang F."/>
            <person name="Jiang W."/>
            <person name="Ma Y."/>
            <person name="Chen M."/>
            <person name="Hao X."/>
            <person name="Li L."/>
            <person name="Tang Y."/>
            <person name="Lv G."/>
            <person name="Zhou Y."/>
            <person name="Sun X."/>
            <person name="Brodelius P.E."/>
            <person name="Rose J.K.C."/>
            <person name="Tang K."/>
        </authorList>
    </citation>
    <scope>NUCLEOTIDE SEQUENCE [LARGE SCALE GENOMIC DNA]</scope>
    <source>
        <strain evidence="12">cv. Huhao1</strain>
        <tissue evidence="11">Leaf</tissue>
    </source>
</reference>
<keyword evidence="8 9" id="KW-0413">Isomerase</keyword>
<dbReference type="SUPFAM" id="SSF56719">
    <property type="entry name" value="Type II DNA topoisomerase"/>
    <property type="match status" value="1"/>
</dbReference>
<dbReference type="EC" id="5.6.2.2" evidence="9"/>
<dbReference type="SUPFAM" id="SSF54211">
    <property type="entry name" value="Ribosomal protein S5 domain 2-like"/>
    <property type="match status" value="1"/>
</dbReference>
<dbReference type="InterPro" id="IPR020568">
    <property type="entry name" value="Ribosomal_Su5_D2-typ_SF"/>
</dbReference>
<evidence type="ECO:0000256" key="2">
    <source>
        <dbReference type="ARBA" id="ARBA00001946"/>
    </source>
</evidence>
<dbReference type="InterPro" id="IPR013759">
    <property type="entry name" value="Topo_IIA_B_C"/>
</dbReference>
<dbReference type="Gene3D" id="3.30.230.10">
    <property type="match status" value="1"/>
</dbReference>
<dbReference type="SMART" id="SM00433">
    <property type="entry name" value="TOP2c"/>
    <property type="match status" value="1"/>
</dbReference>
<keyword evidence="6 9" id="KW-0799">Topoisomerase</keyword>
<dbReference type="InterPro" id="IPR018522">
    <property type="entry name" value="TopoIIA_CS"/>
</dbReference>
<dbReference type="Gene3D" id="3.30.565.10">
    <property type="entry name" value="Histidine kinase-like ATPase, C-terminal domain"/>
    <property type="match status" value="1"/>
</dbReference>
<evidence type="ECO:0000256" key="1">
    <source>
        <dbReference type="ARBA" id="ARBA00000185"/>
    </source>
</evidence>
<proteinExistence type="inferred from homology"/>
<dbReference type="GO" id="GO:0000819">
    <property type="term" value="P:sister chromatid segregation"/>
    <property type="evidence" value="ECO:0007669"/>
    <property type="project" value="TreeGrafter"/>
</dbReference>
<dbReference type="InterPro" id="IPR001241">
    <property type="entry name" value="Topo_IIA"/>
</dbReference>
<evidence type="ECO:0000256" key="9">
    <source>
        <dbReference type="RuleBase" id="RU362094"/>
    </source>
</evidence>
<dbReference type="GO" id="GO:0006265">
    <property type="term" value="P:DNA topological change"/>
    <property type="evidence" value="ECO:0007669"/>
    <property type="project" value="UniProtKB-UniRule"/>
</dbReference>